<dbReference type="RefSeq" id="WP_093997506.1">
    <property type="nucleotide sequence ID" value="NZ_FXYD01000006.1"/>
</dbReference>
<organism evidence="1 2">
    <name type="scientific">Octadecabacter ascidiaceicola</name>
    <dbReference type="NCBI Taxonomy" id="1655543"/>
    <lineage>
        <taxon>Bacteria</taxon>
        <taxon>Pseudomonadati</taxon>
        <taxon>Pseudomonadota</taxon>
        <taxon>Alphaproteobacteria</taxon>
        <taxon>Rhodobacterales</taxon>
        <taxon>Roseobacteraceae</taxon>
        <taxon>Octadecabacter</taxon>
    </lineage>
</organism>
<dbReference type="Gene3D" id="1.10.10.1190">
    <property type="entry name" value="Antirestriction protein ArdA, domain 3"/>
    <property type="match status" value="1"/>
</dbReference>
<sequence length="83" mass="9456">MIIAVGECGYTFEPSTKPDDFEVDIYQVESLRDLAEQFVDEALFGDIPERLRFYIDHDAIALDLAVEFSEITIAGERFAYASR</sequence>
<dbReference type="Pfam" id="PF07275">
    <property type="entry name" value="ArdA"/>
    <property type="match status" value="1"/>
</dbReference>
<protein>
    <submittedName>
        <fullName evidence="1">Antirestriction protein (ArdA)</fullName>
    </submittedName>
</protein>
<dbReference type="AlphaFoldDB" id="A0A238KPF2"/>
<proteinExistence type="predicted"/>
<gene>
    <name evidence="1" type="ORF">OCA8868_03163</name>
</gene>
<dbReference type="InterPro" id="IPR041893">
    <property type="entry name" value="ArdA_dom3"/>
</dbReference>
<reference evidence="2" key="1">
    <citation type="submission" date="2017-05" db="EMBL/GenBank/DDBJ databases">
        <authorList>
            <person name="Rodrigo-Torres L."/>
            <person name="Arahal R. D."/>
            <person name="Lucena T."/>
        </authorList>
    </citation>
    <scope>NUCLEOTIDE SEQUENCE [LARGE SCALE GENOMIC DNA]</scope>
    <source>
        <strain evidence="2">CECT 8868</strain>
    </source>
</reference>
<name>A0A238KPF2_9RHOB</name>
<dbReference type="InterPro" id="IPR009899">
    <property type="entry name" value="ArdA"/>
</dbReference>
<dbReference type="EMBL" id="FXYD01000006">
    <property type="protein sequence ID" value="SMX44511.1"/>
    <property type="molecule type" value="Genomic_DNA"/>
</dbReference>
<accession>A0A238KPF2</accession>
<keyword evidence="2" id="KW-1185">Reference proteome</keyword>
<dbReference type="Proteomes" id="UP000203464">
    <property type="component" value="Unassembled WGS sequence"/>
</dbReference>
<evidence type="ECO:0000313" key="1">
    <source>
        <dbReference type="EMBL" id="SMX44511.1"/>
    </source>
</evidence>
<dbReference type="OrthoDB" id="944647at2"/>
<evidence type="ECO:0000313" key="2">
    <source>
        <dbReference type="Proteomes" id="UP000203464"/>
    </source>
</evidence>